<dbReference type="Pfam" id="PF00903">
    <property type="entry name" value="Glyoxalase"/>
    <property type="match status" value="1"/>
</dbReference>
<evidence type="ECO:0000313" key="2">
    <source>
        <dbReference type="EMBL" id="MBV7256051.1"/>
    </source>
</evidence>
<name>A0ABS6SDQ6_9SPHN</name>
<dbReference type="CDD" id="cd06587">
    <property type="entry name" value="VOC"/>
    <property type="match status" value="1"/>
</dbReference>
<dbReference type="InterPro" id="IPR004360">
    <property type="entry name" value="Glyas_Fos-R_dOase_dom"/>
</dbReference>
<sequence length="128" mass="14244">MKPALFEHVNYTVTDPDRTAKMLEAIFGWHVRWAGASMTNGRSVHVGTDDRYVALFSRGGTLARPSCYDSPGGLNHLGILVDDLDAAEQRVKDYGLTPESHQTYDPGSRFYFYDADGIEYEVVSYACA</sequence>
<accession>A0ABS6SDQ6</accession>
<dbReference type="EMBL" id="JAGSPA010000001">
    <property type="protein sequence ID" value="MBV7256051.1"/>
    <property type="molecule type" value="Genomic_DNA"/>
</dbReference>
<reference evidence="2 3" key="1">
    <citation type="submission" date="2021-04" db="EMBL/GenBank/DDBJ databases">
        <authorList>
            <person name="Pira H."/>
            <person name="Risdian C."/>
            <person name="Wink J."/>
        </authorList>
    </citation>
    <scope>NUCLEOTIDE SEQUENCE [LARGE SCALE GENOMIC DNA]</scope>
    <source>
        <strain evidence="2 3">WHA3</strain>
    </source>
</reference>
<comment type="caution">
    <text evidence="2">The sequence shown here is derived from an EMBL/GenBank/DDBJ whole genome shotgun (WGS) entry which is preliminary data.</text>
</comment>
<dbReference type="Proteomes" id="UP000722336">
    <property type="component" value="Unassembled WGS sequence"/>
</dbReference>
<proteinExistence type="predicted"/>
<protein>
    <submittedName>
        <fullName evidence="2">VOC family protein</fullName>
    </submittedName>
</protein>
<gene>
    <name evidence="2" type="ORF">KCG44_04550</name>
</gene>
<dbReference type="PROSITE" id="PS51819">
    <property type="entry name" value="VOC"/>
    <property type="match status" value="1"/>
</dbReference>
<keyword evidence="3" id="KW-1185">Reference proteome</keyword>
<dbReference type="InterPro" id="IPR037523">
    <property type="entry name" value="VOC_core"/>
</dbReference>
<evidence type="ECO:0000259" key="1">
    <source>
        <dbReference type="PROSITE" id="PS51819"/>
    </source>
</evidence>
<organism evidence="2 3">
    <name type="scientific">Pacificimonas pallii</name>
    <dbReference type="NCBI Taxonomy" id="2827236"/>
    <lineage>
        <taxon>Bacteria</taxon>
        <taxon>Pseudomonadati</taxon>
        <taxon>Pseudomonadota</taxon>
        <taxon>Alphaproteobacteria</taxon>
        <taxon>Sphingomonadales</taxon>
        <taxon>Sphingosinicellaceae</taxon>
        <taxon>Pacificimonas</taxon>
    </lineage>
</organism>
<feature type="domain" description="VOC" evidence="1">
    <location>
        <begin position="5"/>
        <end position="125"/>
    </location>
</feature>
<evidence type="ECO:0000313" key="3">
    <source>
        <dbReference type="Proteomes" id="UP000722336"/>
    </source>
</evidence>